<proteinExistence type="predicted"/>
<dbReference type="AlphaFoldDB" id="A0A8J5P977"/>
<evidence type="ECO:0000313" key="2">
    <source>
        <dbReference type="Proteomes" id="UP000693942"/>
    </source>
</evidence>
<sequence>MGSQAVDSGLIPGLQEILTEKHLKRSRDIRNNLLKESKDEDRDEHINFLLWLLKDCGVQDIFGIVDVHSHFDVPRGSHMVTKIEGRNASFSRLRTEPAQDKDLEPELCGHKFVYIPELGWYPYEFRLGPLLDTNEAYSKFFSRFSNYLDQHNITSLGFEYTIPQVFGITIKDFTVFKVIETTLVGANMLEMFHKIQR</sequence>
<name>A0A8J5P977_FUSOX</name>
<reference evidence="1" key="1">
    <citation type="submission" date="2021-04" db="EMBL/GenBank/DDBJ databases">
        <title>First draft genome resource for Brassicaceae pathogens Fusarium oxysporum f. sp. raphani and Fusarium oxysporum f. sp. rapae.</title>
        <authorList>
            <person name="Asai S."/>
        </authorList>
    </citation>
    <scope>NUCLEOTIDE SEQUENCE</scope>
    <source>
        <strain evidence="1">Tf1262</strain>
    </source>
</reference>
<gene>
    <name evidence="1" type="ORF">Forpi1262_v015619</name>
</gene>
<evidence type="ECO:0000313" key="1">
    <source>
        <dbReference type="EMBL" id="KAG7423316.1"/>
    </source>
</evidence>
<protein>
    <submittedName>
        <fullName evidence="1">Uncharacterized protein</fullName>
    </submittedName>
</protein>
<organism evidence="1 2">
    <name type="scientific">Fusarium oxysporum f. sp. raphani</name>
    <dbReference type="NCBI Taxonomy" id="96318"/>
    <lineage>
        <taxon>Eukaryota</taxon>
        <taxon>Fungi</taxon>
        <taxon>Dikarya</taxon>
        <taxon>Ascomycota</taxon>
        <taxon>Pezizomycotina</taxon>
        <taxon>Sordariomycetes</taxon>
        <taxon>Hypocreomycetidae</taxon>
        <taxon>Hypocreales</taxon>
        <taxon>Nectriaceae</taxon>
        <taxon>Fusarium</taxon>
        <taxon>Fusarium oxysporum species complex</taxon>
    </lineage>
</organism>
<dbReference type="EMBL" id="JAELUR010000016">
    <property type="protein sequence ID" value="KAG7423316.1"/>
    <property type="molecule type" value="Genomic_DNA"/>
</dbReference>
<dbReference type="Proteomes" id="UP000693942">
    <property type="component" value="Unassembled WGS sequence"/>
</dbReference>
<accession>A0A8J5P977</accession>
<comment type="caution">
    <text evidence="1">The sequence shown here is derived from an EMBL/GenBank/DDBJ whole genome shotgun (WGS) entry which is preliminary data.</text>
</comment>